<proteinExistence type="inferred from homology"/>
<comment type="similarity">
    <text evidence="1">Belongs to the bacterial solute-binding protein 8 family.</text>
</comment>
<comment type="caution">
    <text evidence="4">The sequence shown here is derived from an EMBL/GenBank/DDBJ whole genome shotgun (WGS) entry which is preliminary data.</text>
</comment>
<feature type="chain" id="PRO_5038364350" evidence="2">
    <location>
        <begin position="23"/>
        <end position="152"/>
    </location>
</feature>
<feature type="signal peptide" evidence="2">
    <location>
        <begin position="1"/>
        <end position="22"/>
    </location>
</feature>
<dbReference type="RefSeq" id="WP_262430926.1">
    <property type="nucleotide sequence ID" value="NZ_JACRTG010000034.1"/>
</dbReference>
<keyword evidence="2" id="KW-0732">Signal</keyword>
<dbReference type="Proteomes" id="UP000601171">
    <property type="component" value="Unassembled WGS sequence"/>
</dbReference>
<keyword evidence="5" id="KW-1185">Reference proteome</keyword>
<dbReference type="PANTHER" id="PTHR30535:SF34">
    <property type="entry name" value="MOLYBDATE-BINDING PROTEIN MOLA"/>
    <property type="match status" value="1"/>
</dbReference>
<name>A0A926ETE7_9FIRM</name>
<dbReference type="InterPro" id="IPR050902">
    <property type="entry name" value="ABC_Transporter_SBP"/>
</dbReference>
<feature type="domain" description="Fe/B12 periplasmic-binding" evidence="3">
    <location>
        <begin position="67"/>
        <end position="152"/>
    </location>
</feature>
<dbReference type="EMBL" id="JACRTG010000034">
    <property type="protein sequence ID" value="MBC8589458.1"/>
    <property type="molecule type" value="Genomic_DNA"/>
</dbReference>
<evidence type="ECO:0000313" key="4">
    <source>
        <dbReference type="EMBL" id="MBC8589458.1"/>
    </source>
</evidence>
<accession>A0A926ETE7</accession>
<dbReference type="PROSITE" id="PS51257">
    <property type="entry name" value="PROKAR_LIPOPROTEIN"/>
    <property type="match status" value="1"/>
</dbReference>
<evidence type="ECO:0000259" key="3">
    <source>
        <dbReference type="PROSITE" id="PS50983"/>
    </source>
</evidence>
<protein>
    <submittedName>
        <fullName evidence="4">ABC transporter substrate-binding protein</fullName>
    </submittedName>
</protein>
<reference evidence="4" key="1">
    <citation type="submission" date="2020-08" db="EMBL/GenBank/DDBJ databases">
        <title>Genome public.</title>
        <authorList>
            <person name="Liu C."/>
            <person name="Sun Q."/>
        </authorList>
    </citation>
    <scope>NUCLEOTIDE SEQUENCE</scope>
    <source>
        <strain evidence="4">BX21</strain>
    </source>
</reference>
<evidence type="ECO:0000313" key="5">
    <source>
        <dbReference type="Proteomes" id="UP000601171"/>
    </source>
</evidence>
<dbReference type="AlphaFoldDB" id="A0A926ETE7"/>
<dbReference type="PROSITE" id="PS50983">
    <property type="entry name" value="FE_B12_PBP"/>
    <property type="match status" value="1"/>
</dbReference>
<dbReference type="PANTHER" id="PTHR30535">
    <property type="entry name" value="VITAMIN B12-BINDING PROTEIN"/>
    <property type="match status" value="1"/>
</dbReference>
<evidence type="ECO:0000256" key="2">
    <source>
        <dbReference type="SAM" id="SignalP"/>
    </source>
</evidence>
<evidence type="ECO:0000256" key="1">
    <source>
        <dbReference type="ARBA" id="ARBA00008814"/>
    </source>
</evidence>
<sequence>MRDRKTKIYILLILLLTLIVTACNPKTQLTENTSSTGDEYGIKVTDDYVEFVDGRGESISIKKNPKRVVVLFSSFIDIWTRNGGELVGMVEDDAKDISEIEGVEIVGKFGSVSLEKVLALEPDLVILSSNSKAQKELRQGRRNLHWVRCLKI</sequence>
<dbReference type="Gene3D" id="3.40.50.1980">
    <property type="entry name" value="Nitrogenase molybdenum iron protein domain"/>
    <property type="match status" value="1"/>
</dbReference>
<organism evidence="4 5">
    <name type="scientific">Paratissierella segnis</name>
    <dbReference type="NCBI Taxonomy" id="2763679"/>
    <lineage>
        <taxon>Bacteria</taxon>
        <taxon>Bacillati</taxon>
        <taxon>Bacillota</taxon>
        <taxon>Tissierellia</taxon>
        <taxon>Tissierellales</taxon>
        <taxon>Tissierellaceae</taxon>
        <taxon>Paratissierella</taxon>
    </lineage>
</organism>
<dbReference type="SUPFAM" id="SSF53807">
    <property type="entry name" value="Helical backbone' metal receptor"/>
    <property type="match status" value="1"/>
</dbReference>
<gene>
    <name evidence="4" type="ORF">H8707_14680</name>
</gene>
<dbReference type="InterPro" id="IPR002491">
    <property type="entry name" value="ABC_transptr_periplasmic_BD"/>
</dbReference>